<evidence type="ECO:0000313" key="3">
    <source>
        <dbReference type="Proteomes" id="UP001221142"/>
    </source>
</evidence>
<accession>A0AAD7CFE8</accession>
<dbReference type="SUPFAM" id="SSF63829">
    <property type="entry name" value="Calcium-dependent phosphotriesterase"/>
    <property type="match status" value="1"/>
</dbReference>
<keyword evidence="3" id="KW-1185">Reference proteome</keyword>
<dbReference type="EMBL" id="JARKIF010000002">
    <property type="protein sequence ID" value="KAJ7647424.1"/>
    <property type="molecule type" value="Genomic_DNA"/>
</dbReference>
<dbReference type="Gene3D" id="2.120.10.30">
    <property type="entry name" value="TolB, C-terminal domain"/>
    <property type="match status" value="1"/>
</dbReference>
<gene>
    <name evidence="2" type="ORF">FB45DRAFT_893403</name>
</gene>
<dbReference type="Pfam" id="PF08450">
    <property type="entry name" value="SGL"/>
    <property type="match status" value="1"/>
</dbReference>
<name>A0AAD7CFE8_9AGAR</name>
<sequence length="373" mass="40369">MHLLRLSFLLGLAAAVYKLWIQQVLVLLGYGRTIESLGNTDCVAIPALAACEKIVLHQPTGLLFLACSTVESRAHWIPAVDQLNTSGPANVDYFATYNHDSGDIVRLEAPLPVETHGMDVVPSAADPSQLYIYAINHRKVHSALTVGADSTIEVFVHNLGAAELKHLHTVRDPTIIAPNDVVGHSNGREFFWTNDHASKTGHMRHLSVLGLETGSVGYCNLDSGCKMAIRHLRGANGIARQPDNGTVFVGNCIFGGVHVLETQPDNTLVKKSSIPIDRPIDNLSIDKDGVLWAAGMPYPLSLLKHLANPSLLSPTSAHAAHADPNSSSQFRVVKMFEDDGNIARATTTVVHDAERRRLFLHGNAAPHLTVCNL</sequence>
<dbReference type="AlphaFoldDB" id="A0AAD7CFE8"/>
<reference evidence="2" key="1">
    <citation type="submission" date="2023-03" db="EMBL/GenBank/DDBJ databases">
        <title>Massive genome expansion in bonnet fungi (Mycena s.s.) driven by repeated elements and novel gene families across ecological guilds.</title>
        <authorList>
            <consortium name="Lawrence Berkeley National Laboratory"/>
            <person name="Harder C.B."/>
            <person name="Miyauchi S."/>
            <person name="Viragh M."/>
            <person name="Kuo A."/>
            <person name="Thoen E."/>
            <person name="Andreopoulos B."/>
            <person name="Lu D."/>
            <person name="Skrede I."/>
            <person name="Drula E."/>
            <person name="Henrissat B."/>
            <person name="Morin E."/>
            <person name="Kohler A."/>
            <person name="Barry K."/>
            <person name="LaButti K."/>
            <person name="Morin E."/>
            <person name="Salamov A."/>
            <person name="Lipzen A."/>
            <person name="Mereny Z."/>
            <person name="Hegedus B."/>
            <person name="Baldrian P."/>
            <person name="Stursova M."/>
            <person name="Weitz H."/>
            <person name="Taylor A."/>
            <person name="Grigoriev I.V."/>
            <person name="Nagy L.G."/>
            <person name="Martin F."/>
            <person name="Kauserud H."/>
        </authorList>
    </citation>
    <scope>NUCLEOTIDE SEQUENCE</scope>
    <source>
        <strain evidence="2">9284</strain>
    </source>
</reference>
<dbReference type="Proteomes" id="UP001221142">
    <property type="component" value="Unassembled WGS sequence"/>
</dbReference>
<evidence type="ECO:0000259" key="1">
    <source>
        <dbReference type="Pfam" id="PF08450"/>
    </source>
</evidence>
<dbReference type="InterPro" id="IPR011042">
    <property type="entry name" value="6-blade_b-propeller_TolB-like"/>
</dbReference>
<feature type="domain" description="SMP-30/Gluconolactonase/LRE-like region" evidence="1">
    <location>
        <begin position="143"/>
        <end position="295"/>
    </location>
</feature>
<organism evidence="2 3">
    <name type="scientific">Roridomyces roridus</name>
    <dbReference type="NCBI Taxonomy" id="1738132"/>
    <lineage>
        <taxon>Eukaryota</taxon>
        <taxon>Fungi</taxon>
        <taxon>Dikarya</taxon>
        <taxon>Basidiomycota</taxon>
        <taxon>Agaricomycotina</taxon>
        <taxon>Agaricomycetes</taxon>
        <taxon>Agaricomycetidae</taxon>
        <taxon>Agaricales</taxon>
        <taxon>Marasmiineae</taxon>
        <taxon>Mycenaceae</taxon>
        <taxon>Roridomyces</taxon>
    </lineage>
</organism>
<comment type="caution">
    <text evidence="2">The sequence shown here is derived from an EMBL/GenBank/DDBJ whole genome shotgun (WGS) entry which is preliminary data.</text>
</comment>
<dbReference type="InterPro" id="IPR013658">
    <property type="entry name" value="SGL"/>
</dbReference>
<dbReference type="InterPro" id="IPR051288">
    <property type="entry name" value="Serum_paraoxonase/arylesterase"/>
</dbReference>
<proteinExistence type="predicted"/>
<protein>
    <recommendedName>
        <fullName evidence="1">SMP-30/Gluconolactonase/LRE-like region domain-containing protein</fullName>
    </recommendedName>
</protein>
<dbReference type="PANTHER" id="PTHR11799:SF12">
    <property type="entry name" value="PARAOXONASE-RELATED"/>
    <property type="match status" value="1"/>
</dbReference>
<dbReference type="PANTHER" id="PTHR11799">
    <property type="entry name" value="PARAOXONASE"/>
    <property type="match status" value="1"/>
</dbReference>
<evidence type="ECO:0000313" key="2">
    <source>
        <dbReference type="EMBL" id="KAJ7647424.1"/>
    </source>
</evidence>